<gene>
    <name evidence="7" type="primary">htpG</name>
    <name evidence="7" type="ORF">H9727_05010</name>
</gene>
<name>A0A9D2CZC9_9FIRM</name>
<dbReference type="GO" id="GO:0016887">
    <property type="term" value="F:ATP hydrolysis activity"/>
    <property type="evidence" value="ECO:0007669"/>
    <property type="project" value="InterPro"/>
</dbReference>
<dbReference type="AlphaFoldDB" id="A0A9D2CZC9"/>
<dbReference type="InterPro" id="IPR001404">
    <property type="entry name" value="Hsp90_fam"/>
</dbReference>
<feature type="binding site" evidence="5">
    <location>
        <position position="84"/>
    </location>
    <ligand>
        <name>ATP</name>
        <dbReference type="ChEBI" id="CHEBI:30616"/>
    </ligand>
</feature>
<dbReference type="GO" id="GO:0140662">
    <property type="term" value="F:ATP-dependent protein folding chaperone"/>
    <property type="evidence" value="ECO:0007669"/>
    <property type="project" value="InterPro"/>
</dbReference>
<keyword evidence="2 5" id="KW-0547">Nucleotide-binding</keyword>
<sequence>MSKQGNIQISSENMMPIIKKWLYSDKDIFLREIVANGVDAITKYKKLVEMGETAEDESNKDYCIKISVDKDAKTLTVEDNGIGMTEDEVEKYITQIAFSGAADFLAQYEKAGGDGIIGHFGLGFYSAYMVSENIEIYTKSYREGAKGVHWESDGESTYTIEECDKAERGTRIVMHIAKEEKEFLDEGRIRGLIEKYCAFMPYNIYYNFTGKDDKALNDTNPLYLKNPKDCSEEEYKEFYRKTFHDYHDPLFWIHLNMEYPFRLKGILYFPKVKSKVELERGKVKLYCNQVYIADNIKEVIPEFLTLLNGVIDCPDIPLNVSRSFLQNDRQVQKISRHITKKVADKLTGLYKTDREKFEQCWNDISVFIKLGCIKDEDFYSKVKDIIIYKDLNGEYKSLDEFIGKKPEEEKAAEGEAEQNGEKKEEEKQPTTIYYISDEVGQAQYIDMFKNAGLNAIVCDTFIDTHFVSYLEYKEPTKFRFLRIDADVDAALKSAEAGSEEENKALTEAFKAALKNTDVAVKAEKLKNESVPAIINVSEFSRRFGEMNAFYGMAGADTDRDMTLIINTANPVIQAFTGLDEDKKKFVANQVYYMARLAYKKLSPEEMKEFAENNAALLKNYIG</sequence>
<dbReference type="PANTHER" id="PTHR11528">
    <property type="entry name" value="HEAT SHOCK PROTEIN 90 FAMILY MEMBER"/>
    <property type="match status" value="1"/>
</dbReference>
<evidence type="ECO:0000256" key="3">
    <source>
        <dbReference type="ARBA" id="ARBA00022840"/>
    </source>
</evidence>
<evidence type="ECO:0000256" key="1">
    <source>
        <dbReference type="ARBA" id="ARBA00008239"/>
    </source>
</evidence>
<dbReference type="GO" id="GO:0005524">
    <property type="term" value="F:ATP binding"/>
    <property type="evidence" value="ECO:0007669"/>
    <property type="project" value="UniProtKB-KW"/>
</dbReference>
<dbReference type="Pfam" id="PF00183">
    <property type="entry name" value="HSP90"/>
    <property type="match status" value="1"/>
</dbReference>
<dbReference type="InterPro" id="IPR019805">
    <property type="entry name" value="Heat_shock_protein_90_CS"/>
</dbReference>
<comment type="caution">
    <text evidence="7">The sequence shown here is derived from an EMBL/GenBank/DDBJ whole genome shotgun (WGS) entry which is preliminary data.</text>
</comment>
<dbReference type="Pfam" id="PF13589">
    <property type="entry name" value="HATPase_c_3"/>
    <property type="match status" value="1"/>
</dbReference>
<feature type="binding site" evidence="5">
    <location>
        <position position="322"/>
    </location>
    <ligand>
        <name>ATP</name>
        <dbReference type="ChEBI" id="CHEBI:30616"/>
    </ligand>
</feature>
<evidence type="ECO:0000313" key="8">
    <source>
        <dbReference type="Proteomes" id="UP000824132"/>
    </source>
</evidence>
<feature type="binding site" evidence="5">
    <location>
        <position position="170"/>
    </location>
    <ligand>
        <name>ATP</name>
        <dbReference type="ChEBI" id="CHEBI:30616"/>
    </ligand>
</feature>
<dbReference type="Gene3D" id="1.20.120.790">
    <property type="entry name" value="Heat shock protein 90, C-terminal domain"/>
    <property type="match status" value="1"/>
</dbReference>
<proteinExistence type="inferred from homology"/>
<evidence type="ECO:0000313" key="7">
    <source>
        <dbReference type="EMBL" id="HIZ03628.1"/>
    </source>
</evidence>
<feature type="binding site" evidence="5">
    <location>
        <position position="79"/>
    </location>
    <ligand>
        <name>ATP</name>
        <dbReference type="ChEBI" id="CHEBI:30616"/>
    </ligand>
</feature>
<keyword evidence="4" id="KW-0143">Chaperone</keyword>
<protein>
    <submittedName>
        <fullName evidence="7">Molecular chaperone HtpG</fullName>
    </submittedName>
</protein>
<feature type="region of interest" description="Disordered" evidence="6">
    <location>
        <begin position="406"/>
        <end position="428"/>
    </location>
</feature>
<dbReference type="EMBL" id="DXCL01000026">
    <property type="protein sequence ID" value="HIZ03628.1"/>
    <property type="molecule type" value="Genomic_DNA"/>
</dbReference>
<evidence type="ECO:0000256" key="6">
    <source>
        <dbReference type="SAM" id="MobiDB-lite"/>
    </source>
</evidence>
<dbReference type="Gene3D" id="3.40.50.11260">
    <property type="match status" value="1"/>
</dbReference>
<dbReference type="Gene3D" id="3.30.565.10">
    <property type="entry name" value="Histidine kinase-like ATPase, C-terminal domain"/>
    <property type="match status" value="1"/>
</dbReference>
<feature type="binding site" evidence="5">
    <location>
        <position position="36"/>
    </location>
    <ligand>
        <name>ATP</name>
        <dbReference type="ChEBI" id="CHEBI:30616"/>
    </ligand>
</feature>
<dbReference type="InterPro" id="IPR037196">
    <property type="entry name" value="HSP90_C"/>
</dbReference>
<organism evidence="7 8">
    <name type="scientific">Candidatus Borkfalkia avistercoris</name>
    <dbReference type="NCBI Taxonomy" id="2838504"/>
    <lineage>
        <taxon>Bacteria</taxon>
        <taxon>Bacillati</taxon>
        <taxon>Bacillota</taxon>
        <taxon>Clostridia</taxon>
        <taxon>Christensenellales</taxon>
        <taxon>Christensenellaceae</taxon>
        <taxon>Candidatus Borkfalkia</taxon>
    </lineage>
</organism>
<dbReference type="CDD" id="cd16927">
    <property type="entry name" value="HATPase_Hsp90-like"/>
    <property type="match status" value="1"/>
</dbReference>
<dbReference type="PRINTS" id="PR00775">
    <property type="entry name" value="HEATSHOCK90"/>
</dbReference>
<dbReference type="Gene3D" id="3.30.230.80">
    <property type="match status" value="1"/>
</dbReference>
<dbReference type="Proteomes" id="UP000824132">
    <property type="component" value="Unassembled WGS sequence"/>
</dbReference>
<dbReference type="FunFam" id="3.30.230.80:FF:000008">
    <property type="entry name" value="Molecular chaperone HtpG"/>
    <property type="match status" value="1"/>
</dbReference>
<dbReference type="SUPFAM" id="SSF55874">
    <property type="entry name" value="ATPase domain of HSP90 chaperone/DNA topoisomerase II/histidine kinase"/>
    <property type="match status" value="1"/>
</dbReference>
<feature type="binding site" evidence="5">
    <location>
        <begin position="99"/>
        <end position="100"/>
    </location>
    <ligand>
        <name>ATP</name>
        <dbReference type="ChEBI" id="CHEBI:30616"/>
    </ligand>
</feature>
<accession>A0A9D2CZC9</accession>
<evidence type="ECO:0000256" key="5">
    <source>
        <dbReference type="PIRSR" id="PIRSR002583-1"/>
    </source>
</evidence>
<dbReference type="InterPro" id="IPR020568">
    <property type="entry name" value="Ribosomal_Su5_D2-typ_SF"/>
</dbReference>
<keyword evidence="3 5" id="KW-0067">ATP-binding</keyword>
<dbReference type="PIRSF" id="PIRSF002583">
    <property type="entry name" value="Hsp90"/>
    <property type="match status" value="1"/>
</dbReference>
<evidence type="ECO:0000256" key="2">
    <source>
        <dbReference type="ARBA" id="ARBA00022741"/>
    </source>
</evidence>
<dbReference type="InterPro" id="IPR036890">
    <property type="entry name" value="HATPase_C_sf"/>
</dbReference>
<reference evidence="7" key="2">
    <citation type="submission" date="2021-04" db="EMBL/GenBank/DDBJ databases">
        <authorList>
            <person name="Gilroy R."/>
        </authorList>
    </citation>
    <scope>NUCLEOTIDE SEQUENCE</scope>
    <source>
        <strain evidence="7">CHK187-5294</strain>
    </source>
</reference>
<dbReference type="InterPro" id="IPR020575">
    <property type="entry name" value="Hsp90_N"/>
</dbReference>
<reference evidence="7" key="1">
    <citation type="journal article" date="2021" name="PeerJ">
        <title>Extensive microbial diversity within the chicken gut microbiome revealed by metagenomics and culture.</title>
        <authorList>
            <person name="Gilroy R."/>
            <person name="Ravi A."/>
            <person name="Getino M."/>
            <person name="Pursley I."/>
            <person name="Horton D.L."/>
            <person name="Alikhan N.F."/>
            <person name="Baker D."/>
            <person name="Gharbi K."/>
            <person name="Hall N."/>
            <person name="Watson M."/>
            <person name="Adriaenssens E.M."/>
            <person name="Foster-Nyarko E."/>
            <person name="Jarju S."/>
            <person name="Secka A."/>
            <person name="Antonio M."/>
            <person name="Oren A."/>
            <person name="Chaudhuri R.R."/>
            <person name="La Ragione R."/>
            <person name="Hildebrand F."/>
            <person name="Pallen M.J."/>
        </authorList>
    </citation>
    <scope>NUCLEOTIDE SEQUENCE</scope>
    <source>
        <strain evidence="7">CHK187-5294</strain>
    </source>
</reference>
<dbReference type="PROSITE" id="PS00298">
    <property type="entry name" value="HSP90"/>
    <property type="match status" value="1"/>
</dbReference>
<feature type="binding site" evidence="5">
    <location>
        <position position="32"/>
    </location>
    <ligand>
        <name>ATP</name>
        <dbReference type="ChEBI" id="CHEBI:30616"/>
    </ligand>
</feature>
<dbReference type="NCBIfam" id="NF003555">
    <property type="entry name" value="PRK05218.1"/>
    <property type="match status" value="1"/>
</dbReference>
<dbReference type="SUPFAM" id="SSF54211">
    <property type="entry name" value="Ribosomal protein S5 domain 2-like"/>
    <property type="match status" value="1"/>
</dbReference>
<comment type="similarity">
    <text evidence="1">Belongs to the heat shock protein 90 family.</text>
</comment>
<evidence type="ECO:0000256" key="4">
    <source>
        <dbReference type="ARBA" id="ARBA00023186"/>
    </source>
</evidence>
<dbReference type="GO" id="GO:0051082">
    <property type="term" value="F:unfolded protein binding"/>
    <property type="evidence" value="ECO:0007669"/>
    <property type="project" value="InterPro"/>
</dbReference>